<evidence type="ECO:0000313" key="2">
    <source>
        <dbReference type="EMBL" id="UTN92962.1"/>
    </source>
</evidence>
<keyword evidence="3" id="KW-1185">Reference proteome</keyword>
<feature type="compositionally biased region" description="Acidic residues" evidence="1">
    <location>
        <begin position="162"/>
        <end position="171"/>
    </location>
</feature>
<dbReference type="EMBL" id="ON456347">
    <property type="protein sequence ID" value="UTN92962.1"/>
    <property type="molecule type" value="Genomic_DNA"/>
</dbReference>
<proteinExistence type="predicted"/>
<evidence type="ECO:0000256" key="1">
    <source>
        <dbReference type="SAM" id="MobiDB-lite"/>
    </source>
</evidence>
<dbReference type="RefSeq" id="YP_010754361.1">
    <property type="nucleotide sequence ID" value="NC_073459.1"/>
</dbReference>
<reference evidence="2" key="1">
    <citation type="submission" date="2022-05" db="EMBL/GenBank/DDBJ databases">
        <authorList>
            <person name="Ashby S."/>
            <person name="Bressette G."/>
            <person name="Brown S."/>
            <person name="Charles S."/>
            <person name="Neely M.N."/>
            <person name="Molloy S.D."/>
            <person name="Garlena R.A."/>
            <person name="Russell D.A."/>
            <person name="Jacobs-Sera D."/>
            <person name="Hatfull G.F."/>
        </authorList>
    </citation>
    <scope>NUCLEOTIDE SEQUENCE</scope>
</reference>
<name>A0A9E7T0S8_9CAUD</name>
<accession>A0A9E7T0S8</accession>
<protein>
    <submittedName>
        <fullName evidence="2">Immunity repressor</fullName>
    </submittedName>
</protein>
<feature type="region of interest" description="Disordered" evidence="1">
    <location>
        <begin position="144"/>
        <end position="171"/>
    </location>
</feature>
<organism evidence="2 3">
    <name type="scientific">Gordonia phage Finkle</name>
    <dbReference type="NCBI Taxonomy" id="2926099"/>
    <lineage>
        <taxon>Viruses</taxon>
        <taxon>Duplodnaviria</taxon>
        <taxon>Heunggongvirae</taxon>
        <taxon>Uroviricota</taxon>
        <taxon>Caudoviricetes</taxon>
        <taxon>Finkelvirus</taxon>
        <taxon>Finkelvirus finkel</taxon>
    </lineage>
</organism>
<sequence length="171" mass="18639">MTEQQDILGDLAGRRITAVWIGEVLGVTEKTARKRLADGLTSDDVIALCRAADVNPVVALVEMNHLTIREAMDFLDQDGTLLANATQEQLIYRLAEDSLPLSDRIAMGAAAKEKLDRVDELAQRRSRTGLSEVPVNVPIAAHRGEVGIETPMSDGEGPQVDPNEDDNFEHP</sequence>
<evidence type="ECO:0000313" key="3">
    <source>
        <dbReference type="Proteomes" id="UP001060355"/>
    </source>
</evidence>
<gene>
    <name evidence="2" type="primary">48</name>
    <name evidence="2" type="ORF">SEA_FINKLE_48</name>
</gene>
<dbReference type="GeneID" id="80018945"/>
<dbReference type="KEGG" id="vg:80018945"/>
<dbReference type="Proteomes" id="UP001060355">
    <property type="component" value="Segment"/>
</dbReference>